<dbReference type="PROSITE" id="PS01124">
    <property type="entry name" value="HTH_ARAC_FAMILY_2"/>
    <property type="match status" value="1"/>
</dbReference>
<sequence length="307" mass="35976">MQNFEKEYLNAVITKREPILSAKNSPFSLKFVSVSCFALQNLFYMQNFGTRDTQYPFLLELEHFNSYLVLYTKSGKGKLSYKNEFYILHPDTVLFINCSNYFKLELFESSNWSFDWIYLNGFQIQTYFNLYCQKANPVFSLKPLSQIPNLIKKLISIETLKITEGELITSMLITNLLTHLILEKETSYLVDEKIPAYVLKIKELFDTKYQDNYTLHLLSAQFHVSKFTLTREFSKYIHSSPIDYLIQRRISVAQDLLRNTDLPVNEIALNIGIDNPTHFINLFKKRIGLTPLQYRNQKNTCTTPDVP</sequence>
<evidence type="ECO:0000256" key="3">
    <source>
        <dbReference type="ARBA" id="ARBA00023163"/>
    </source>
</evidence>
<keyword evidence="6" id="KW-1185">Reference proteome</keyword>
<dbReference type="PRINTS" id="PR00032">
    <property type="entry name" value="HTHARAC"/>
</dbReference>
<dbReference type="GO" id="GO:0003700">
    <property type="term" value="F:DNA-binding transcription factor activity"/>
    <property type="evidence" value="ECO:0007669"/>
    <property type="project" value="InterPro"/>
</dbReference>
<dbReference type="SMART" id="SM00342">
    <property type="entry name" value="HTH_ARAC"/>
    <property type="match status" value="1"/>
</dbReference>
<dbReference type="STRING" id="37658.SAMN05661086_03407"/>
<keyword evidence="3" id="KW-0804">Transcription</keyword>
<dbReference type="PANTHER" id="PTHR43280:SF2">
    <property type="entry name" value="HTH-TYPE TRANSCRIPTIONAL REGULATOR EXSA"/>
    <property type="match status" value="1"/>
</dbReference>
<keyword evidence="2 5" id="KW-0238">DNA-binding</keyword>
<dbReference type="InterPro" id="IPR003313">
    <property type="entry name" value="AraC-bd"/>
</dbReference>
<dbReference type="EMBL" id="FOYZ01000018">
    <property type="protein sequence ID" value="SFS04617.1"/>
    <property type="molecule type" value="Genomic_DNA"/>
</dbReference>
<gene>
    <name evidence="5" type="ORF">SAMN05661086_03407</name>
</gene>
<reference evidence="5 6" key="1">
    <citation type="submission" date="2016-10" db="EMBL/GenBank/DDBJ databases">
        <authorList>
            <person name="de Groot N.N."/>
        </authorList>
    </citation>
    <scope>NUCLEOTIDE SEQUENCE [LARGE SCALE GENOMIC DNA]</scope>
    <source>
        <strain evidence="5 6">743A</strain>
    </source>
</reference>
<dbReference type="Gene3D" id="1.10.10.60">
    <property type="entry name" value="Homeodomain-like"/>
    <property type="match status" value="1"/>
</dbReference>
<feature type="domain" description="HTH araC/xylS-type" evidence="4">
    <location>
        <begin position="199"/>
        <end position="297"/>
    </location>
</feature>
<dbReference type="OrthoDB" id="9772063at2"/>
<dbReference type="InterPro" id="IPR009057">
    <property type="entry name" value="Homeodomain-like_sf"/>
</dbReference>
<dbReference type="InterPro" id="IPR037923">
    <property type="entry name" value="HTH-like"/>
</dbReference>
<dbReference type="Pfam" id="PF12833">
    <property type="entry name" value="HTH_18"/>
    <property type="match status" value="1"/>
</dbReference>
<dbReference type="InterPro" id="IPR020449">
    <property type="entry name" value="Tscrpt_reg_AraC-type_HTH"/>
</dbReference>
<dbReference type="Pfam" id="PF02311">
    <property type="entry name" value="AraC_binding"/>
    <property type="match status" value="1"/>
</dbReference>
<dbReference type="PANTHER" id="PTHR43280">
    <property type="entry name" value="ARAC-FAMILY TRANSCRIPTIONAL REGULATOR"/>
    <property type="match status" value="1"/>
</dbReference>
<dbReference type="AlphaFoldDB" id="A0A1I6LM30"/>
<dbReference type="SUPFAM" id="SSF51215">
    <property type="entry name" value="Regulatory protein AraC"/>
    <property type="match status" value="1"/>
</dbReference>
<keyword evidence="1" id="KW-0805">Transcription regulation</keyword>
<accession>A0A1I6LM30</accession>
<name>A0A1I6LM30_9FIRM</name>
<proteinExistence type="predicted"/>
<dbReference type="RefSeq" id="WP_092563584.1">
    <property type="nucleotide sequence ID" value="NZ_FOYZ01000018.1"/>
</dbReference>
<dbReference type="InterPro" id="IPR018062">
    <property type="entry name" value="HTH_AraC-typ_CS"/>
</dbReference>
<dbReference type="SUPFAM" id="SSF46689">
    <property type="entry name" value="Homeodomain-like"/>
    <property type="match status" value="1"/>
</dbReference>
<evidence type="ECO:0000313" key="5">
    <source>
        <dbReference type="EMBL" id="SFS04617.1"/>
    </source>
</evidence>
<evidence type="ECO:0000313" key="6">
    <source>
        <dbReference type="Proteomes" id="UP000199659"/>
    </source>
</evidence>
<protein>
    <submittedName>
        <fullName evidence="5">AraC-type DNA-binding protein</fullName>
    </submittedName>
</protein>
<dbReference type="Proteomes" id="UP000199659">
    <property type="component" value="Unassembled WGS sequence"/>
</dbReference>
<dbReference type="InterPro" id="IPR018060">
    <property type="entry name" value="HTH_AraC"/>
</dbReference>
<organism evidence="5 6">
    <name type="scientific">Anaeromicropila populeti</name>
    <dbReference type="NCBI Taxonomy" id="37658"/>
    <lineage>
        <taxon>Bacteria</taxon>
        <taxon>Bacillati</taxon>
        <taxon>Bacillota</taxon>
        <taxon>Clostridia</taxon>
        <taxon>Lachnospirales</taxon>
        <taxon>Lachnospiraceae</taxon>
        <taxon>Anaeromicropila</taxon>
    </lineage>
</organism>
<evidence type="ECO:0000256" key="1">
    <source>
        <dbReference type="ARBA" id="ARBA00023015"/>
    </source>
</evidence>
<evidence type="ECO:0000259" key="4">
    <source>
        <dbReference type="PROSITE" id="PS01124"/>
    </source>
</evidence>
<dbReference type="PROSITE" id="PS00041">
    <property type="entry name" value="HTH_ARAC_FAMILY_1"/>
    <property type="match status" value="1"/>
</dbReference>
<dbReference type="GO" id="GO:0043565">
    <property type="term" value="F:sequence-specific DNA binding"/>
    <property type="evidence" value="ECO:0007669"/>
    <property type="project" value="InterPro"/>
</dbReference>
<evidence type="ECO:0000256" key="2">
    <source>
        <dbReference type="ARBA" id="ARBA00023125"/>
    </source>
</evidence>